<evidence type="ECO:0000313" key="1">
    <source>
        <dbReference type="EMBL" id="APO72212.1"/>
    </source>
</evidence>
<geneLocation type="plasmid" evidence="2">
    <name>prgalie4872d</name>
</geneLocation>
<accession>A0A1L5NWC7</accession>
<evidence type="ECO:0000313" key="2">
    <source>
        <dbReference type="Proteomes" id="UP000184749"/>
    </source>
</evidence>
<reference evidence="1 2" key="1">
    <citation type="submission" date="2016-09" db="EMBL/GenBank/DDBJ databases">
        <title>The complete genome sequences of Rhizobium gallicum, symbiovars gallicum and phaseoli, symbionts associated to common bean (Phaseolus vulgaris).</title>
        <authorList>
            <person name="Bustos P."/>
            <person name="Santamaria R.I."/>
            <person name="Perez-Carrascal O.M."/>
            <person name="Juarez S."/>
            <person name="Lozano L."/>
            <person name="Martinez-Flores I."/>
            <person name="Martinez-Romero E."/>
            <person name="Cevallos M."/>
            <person name="Romero D."/>
            <person name="Davila G."/>
            <person name="Gonzalez V."/>
        </authorList>
    </citation>
    <scope>NUCLEOTIDE SEQUENCE [LARGE SCALE GENOMIC DNA]</scope>
    <source>
        <strain evidence="1 2">IE4872</strain>
        <plasmid evidence="2">prgalie4872d</plasmid>
    </source>
</reference>
<gene>
    <name evidence="1" type="ORF">IE4872_PD01691</name>
</gene>
<dbReference type="AlphaFoldDB" id="A0A1L5NWC7"/>
<proteinExistence type="predicted"/>
<protein>
    <submittedName>
        <fullName evidence="1">Uncharacterized protein</fullName>
    </submittedName>
</protein>
<keyword evidence="1" id="KW-0614">Plasmid</keyword>
<sequence length="69" mass="7831">MEPLPKYQLPVKPPTPGSAHRTIDVYCPDGPIRIFRESRMTVKDEFKWFKNNSASDIIPTLAGIPLSFD</sequence>
<dbReference type="Proteomes" id="UP000184749">
    <property type="component" value="Plasmid pRgalIE4872d"/>
</dbReference>
<organism evidence="1 2">
    <name type="scientific">Rhizobium gallicum</name>
    <dbReference type="NCBI Taxonomy" id="56730"/>
    <lineage>
        <taxon>Bacteria</taxon>
        <taxon>Pseudomonadati</taxon>
        <taxon>Pseudomonadota</taxon>
        <taxon>Alphaproteobacteria</taxon>
        <taxon>Hyphomicrobiales</taxon>
        <taxon>Rhizobiaceae</taxon>
        <taxon>Rhizobium/Agrobacterium group</taxon>
        <taxon>Rhizobium</taxon>
    </lineage>
</organism>
<dbReference type="EMBL" id="CP017105">
    <property type="protein sequence ID" value="APO72212.1"/>
    <property type="molecule type" value="Genomic_DNA"/>
</dbReference>
<name>A0A1L5NWC7_9HYPH</name>